<comment type="similarity">
    <text evidence="2">Belongs to the LuxC family.</text>
</comment>
<reference evidence="3 4" key="1">
    <citation type="journal article" date="2006" name="Proc. Natl. Acad. Sci. U.S.A.">
        <title>Comparative genomics of the lactic acid bacteria.</title>
        <authorList>
            <person name="Makarova K."/>
            <person name="Slesarev A."/>
            <person name="Wolf Y."/>
            <person name="Sorokin A."/>
            <person name="Mirkin B."/>
            <person name="Koonin E."/>
            <person name="Pavlov A."/>
            <person name="Pavlova N."/>
            <person name="Karamychev V."/>
            <person name="Polouchine N."/>
            <person name="Shakhova V."/>
            <person name="Grigoriev I."/>
            <person name="Lou Y."/>
            <person name="Rohksar D."/>
            <person name="Lucas S."/>
            <person name="Huang K."/>
            <person name="Goodstein D.M."/>
            <person name="Hawkins T."/>
            <person name="Plengvidhya V."/>
            <person name="Welker D."/>
            <person name="Hughes J."/>
            <person name="Goh Y."/>
            <person name="Benson A."/>
            <person name="Baldwin K."/>
            <person name="Lee J.H."/>
            <person name="Diaz-Muniz I."/>
            <person name="Dosti B."/>
            <person name="Smeianov V."/>
            <person name="Wechter W."/>
            <person name="Barabote R."/>
            <person name="Lorca G."/>
            <person name="Altermann E."/>
            <person name="Barrangou R."/>
            <person name="Ganesan B."/>
            <person name="Xie Y."/>
            <person name="Rawsthorne H."/>
            <person name="Tamir D."/>
            <person name="Parker C."/>
            <person name="Breidt F."/>
            <person name="Broadbent J."/>
            <person name="Hutkins R."/>
            <person name="O'Sullivan D."/>
            <person name="Steele J."/>
            <person name="Unlu G."/>
            <person name="Saier M."/>
            <person name="Klaenhammer T."/>
            <person name="Richardson P."/>
            <person name="Kozyavkin S."/>
            <person name="Weimer B."/>
            <person name="Mills D."/>
        </authorList>
    </citation>
    <scope>NUCLEOTIDE SEQUENCE [LARGE SCALE GENOMIC DNA]</scope>
    <source>
        <strain evidence="4">ATCC 8293 / DSM 20343 / BCRC 11652 / CCM 1803 / JCM 6124 / NCDO 523 / NBRC 100496 / NCIMB 8023 / NCTC 12954 / NRRL B-1118 / 37Y</strain>
    </source>
</reference>
<sequence>MSNKEMTKINIFYTPDSIILGDLTEKVVENETHHLVLCYPKITEQEIKEITKIITHNRNHYLKHLTVNEIIDIIARAAEKWTNPSYHLRKIAEKAVPAVTGYDADQFSLELKNFIRLFRKKELKRFVNSELGQSGAMLDDFQPNLSGGFSKFYGPDLIFQIFSGNVPGIQLWTLIMGLLVKSPTLGKTSFAEPIMPALFVQTLAEIDPKLANTIAILPWHSGGKFEVRCLNLADTIVVCGGKEAVASVKSKTPLNKKILSYGYKIGLAIVGRETLTPEYYAQVIKDLAEDIATYDQQSCLAPQSIFIERGGAITPQEFASILSNELNNYQIKYPRAPIHESDKIAIEKMRQEAEITSIKNGATSVFRSDNSTAWTIILHNNIGFSASPLNRSIHIFVVNDLTDLPPVLIPYQQYLQSAGIAISPNRLFSLADMLGKVGVNRMSALGKMNHVSSGWHHDGRFNLLDLVRVTDIEQSLEFSSEKFDPDVE</sequence>
<dbReference type="GO" id="GO:0003995">
    <property type="term" value="F:acyl-CoA dehydrogenase activity"/>
    <property type="evidence" value="ECO:0007669"/>
    <property type="project" value="InterPro"/>
</dbReference>
<evidence type="ECO:0000313" key="4">
    <source>
        <dbReference type="Proteomes" id="UP000000362"/>
    </source>
</evidence>
<dbReference type="GO" id="GO:0008218">
    <property type="term" value="P:bioluminescence"/>
    <property type="evidence" value="ECO:0007669"/>
    <property type="project" value="InterPro"/>
</dbReference>
<evidence type="ECO:0000256" key="2">
    <source>
        <dbReference type="PIRNR" id="PIRNR009414"/>
    </source>
</evidence>
<keyword evidence="1 2" id="KW-0521">NADP</keyword>
<protein>
    <recommendedName>
        <fullName evidence="2">Acyl-CoA reductase</fullName>
        <ecNumber evidence="2">1.2.1.50</ecNumber>
    </recommendedName>
</protein>
<dbReference type="PIRSF" id="PIRSF009414">
    <property type="entry name" value="LuxC"/>
    <property type="match status" value="1"/>
</dbReference>
<proteinExistence type="inferred from homology"/>
<dbReference type="KEGG" id="lme:LEUM_0935"/>
<evidence type="ECO:0000313" key="3">
    <source>
        <dbReference type="EMBL" id="ABJ62041.1"/>
    </source>
</evidence>
<gene>
    <name evidence="3" type="ordered locus">LEUM_0935</name>
</gene>
<name>Q03XN1_LEUMM</name>
<dbReference type="AlphaFoldDB" id="Q03XN1"/>
<dbReference type="CDD" id="cd07080">
    <property type="entry name" value="ALDH_Acyl-CoA-Red_LuxC"/>
    <property type="match status" value="1"/>
</dbReference>
<dbReference type="HOGENOM" id="CLU_043373_0_0_9"/>
<dbReference type="GO" id="GO:0050062">
    <property type="term" value="F:long-chain-fatty-acyl-CoA reductase activity"/>
    <property type="evidence" value="ECO:0007669"/>
    <property type="project" value="UniProtKB-EC"/>
</dbReference>
<dbReference type="InterPro" id="IPR008670">
    <property type="entry name" value="CoA_reduct_LuxC"/>
</dbReference>
<accession>Q03XN1</accession>
<dbReference type="EMBL" id="CP000414">
    <property type="protein sequence ID" value="ABJ62041.1"/>
    <property type="molecule type" value="Genomic_DNA"/>
</dbReference>
<dbReference type="eggNOG" id="COG1012">
    <property type="taxonomic scope" value="Bacteria"/>
</dbReference>
<comment type="catalytic activity">
    <reaction evidence="2">
        <text>a long-chain fatty aldehyde + NADP(+) + CoA = a long-chain fatty acyl-CoA + NADPH + H(+)</text>
        <dbReference type="Rhea" id="RHEA:15437"/>
        <dbReference type="ChEBI" id="CHEBI:15378"/>
        <dbReference type="ChEBI" id="CHEBI:17176"/>
        <dbReference type="ChEBI" id="CHEBI:57287"/>
        <dbReference type="ChEBI" id="CHEBI:57783"/>
        <dbReference type="ChEBI" id="CHEBI:58349"/>
        <dbReference type="ChEBI" id="CHEBI:83139"/>
        <dbReference type="EC" id="1.2.1.50"/>
    </reaction>
</comment>
<dbReference type="RefSeq" id="WP_011679694.1">
    <property type="nucleotide sequence ID" value="NC_008531.1"/>
</dbReference>
<organism evidence="3 4">
    <name type="scientific">Leuconostoc mesenteroides subsp. mesenteroides (strain ATCC 8293 / DSM 20343 / BCRC 11652 / CCM 1803 / JCM 6124 / NCDO 523 / NBRC 100496 / NCIMB 8023 / NCTC 12954 / NRRL B-1118 / 37Y)</name>
    <dbReference type="NCBI Taxonomy" id="203120"/>
    <lineage>
        <taxon>Bacteria</taxon>
        <taxon>Bacillati</taxon>
        <taxon>Bacillota</taxon>
        <taxon>Bacilli</taxon>
        <taxon>Lactobacillales</taxon>
        <taxon>Lactobacillaceae</taxon>
        <taxon>Leuconostoc</taxon>
    </lineage>
</organism>
<dbReference type="EnsemblBacteria" id="ABJ62041">
    <property type="protein sequence ID" value="ABJ62041"/>
    <property type="gene ID" value="LEUM_0935"/>
</dbReference>
<keyword evidence="2" id="KW-0560">Oxidoreductase</keyword>
<dbReference type="GeneID" id="29576394"/>
<evidence type="ECO:0000256" key="1">
    <source>
        <dbReference type="ARBA" id="ARBA00022857"/>
    </source>
</evidence>
<dbReference type="EC" id="1.2.1.50" evidence="2"/>
<dbReference type="Pfam" id="PF05893">
    <property type="entry name" value="LuxC"/>
    <property type="match status" value="1"/>
</dbReference>
<keyword evidence="4" id="KW-1185">Reference proteome</keyword>
<dbReference type="Proteomes" id="UP000000362">
    <property type="component" value="Chromosome"/>
</dbReference>